<organism evidence="1 2">
    <name type="scientific">Arenibacterium halophilum</name>
    <dbReference type="NCBI Taxonomy" id="2583821"/>
    <lineage>
        <taxon>Bacteria</taxon>
        <taxon>Pseudomonadati</taxon>
        <taxon>Pseudomonadota</taxon>
        <taxon>Alphaproteobacteria</taxon>
        <taxon>Rhodobacterales</taxon>
        <taxon>Paracoccaceae</taxon>
        <taxon>Arenibacterium</taxon>
    </lineage>
</organism>
<dbReference type="PANTHER" id="PTHR39328:SF1">
    <property type="entry name" value="BLL2871 PROTEIN"/>
    <property type="match status" value="1"/>
</dbReference>
<accession>A0ABY2X760</accession>
<dbReference type="InterPro" id="IPR010430">
    <property type="entry name" value="DUF1028"/>
</dbReference>
<dbReference type="Proteomes" id="UP001191082">
    <property type="component" value="Unassembled WGS sequence"/>
</dbReference>
<dbReference type="InterPro" id="IPR029055">
    <property type="entry name" value="Ntn_hydrolases_N"/>
</dbReference>
<dbReference type="Gene3D" id="3.60.20.10">
    <property type="entry name" value="Glutamine Phosphoribosylpyrophosphate, subunit 1, domain 1"/>
    <property type="match status" value="1"/>
</dbReference>
<gene>
    <name evidence="1" type="ORF">FGK64_15145</name>
</gene>
<dbReference type="EMBL" id="VCPC01000003">
    <property type="protein sequence ID" value="TMV11609.1"/>
    <property type="molecule type" value="Genomic_DNA"/>
</dbReference>
<name>A0ABY2X760_9RHOB</name>
<proteinExistence type="predicted"/>
<reference evidence="1 2" key="1">
    <citation type="submission" date="2019-05" db="EMBL/GenBank/DDBJ databases">
        <title>Marivita sp. nov. isolated from sea sediment.</title>
        <authorList>
            <person name="Kim W."/>
        </authorList>
    </citation>
    <scope>NUCLEOTIDE SEQUENCE [LARGE SCALE GENOMIC DNA]</scope>
    <source>
        <strain evidence="1 2">CAU 1492</strain>
    </source>
</reference>
<keyword evidence="2" id="KW-1185">Reference proteome</keyword>
<protein>
    <submittedName>
        <fullName evidence="1">DUF1028 domain-containing protein</fullName>
    </submittedName>
</protein>
<evidence type="ECO:0000313" key="2">
    <source>
        <dbReference type="Proteomes" id="UP001191082"/>
    </source>
</evidence>
<dbReference type="PANTHER" id="PTHR39328">
    <property type="entry name" value="BLL2871 PROTEIN"/>
    <property type="match status" value="1"/>
</dbReference>
<sequence>MPCGRGLPSRKKACRCPPPTSRDKETLVTFSIIGRCARTGAFGGAITTSDLAVGSRCLRLAHGKGAMLSQHRTDSRLGDLGISLLAAGETAQDTVSKVSASSSAIEWRQIGALDARGRAAVYHGRRMYSIYTHSIGKDCLALGNILANDGVTDAMAAAFEAAPDAPLGERLVAALEAGRDAGGEVLGPLRSSAVRVTGEHGIDAVDLRVDISEETAVEDLRALYDAYAGRADALRRVALEPDTMPVLRSLFEASIDRIAELGLEARFPTARHRDSWTLRD</sequence>
<dbReference type="Pfam" id="PF06267">
    <property type="entry name" value="DUF1028"/>
    <property type="match status" value="1"/>
</dbReference>
<dbReference type="SUPFAM" id="SSF56235">
    <property type="entry name" value="N-terminal nucleophile aminohydrolases (Ntn hydrolases)"/>
    <property type="match status" value="1"/>
</dbReference>
<comment type="caution">
    <text evidence="1">The sequence shown here is derived from an EMBL/GenBank/DDBJ whole genome shotgun (WGS) entry which is preliminary data.</text>
</comment>
<evidence type="ECO:0000313" key="1">
    <source>
        <dbReference type="EMBL" id="TMV11609.1"/>
    </source>
</evidence>